<evidence type="ECO:0000313" key="1">
    <source>
        <dbReference type="EMBL" id="GLW91433.1"/>
    </source>
</evidence>
<protein>
    <submittedName>
        <fullName evidence="1">Uncharacterized protein</fullName>
    </submittedName>
</protein>
<name>A0A9W6QJ71_9PSEU</name>
<dbReference type="EMBL" id="BSSD01000003">
    <property type="protein sequence ID" value="GLW91433.1"/>
    <property type="molecule type" value="Genomic_DNA"/>
</dbReference>
<dbReference type="AlphaFoldDB" id="A0A9W6QJ71"/>
<keyword evidence="2" id="KW-1185">Reference proteome</keyword>
<gene>
    <name evidence="1" type="ORF">Aglo03_22490</name>
</gene>
<evidence type="ECO:0000313" key="2">
    <source>
        <dbReference type="Proteomes" id="UP001165042"/>
    </source>
</evidence>
<proteinExistence type="predicted"/>
<sequence>MADPVRVAQHLELTLAHVDDSVRVTVNGTEAFTHGLLRVTQPKVAVGLTGKLVPGRNTLVFTATNGPGVAGLTATLTADGRVVREWRLPDDGGKHGVFVDETFEFDYQPSTPAPTKVVVLTCTEVDDAASVRVNDAVVFSTGLLRGNQPKVVADLTAKLAGEDTLVVVAENKLGPGNFVAQLTVDGAVVKKWDVRGSQIKNAPFVNEVVTV</sequence>
<reference evidence="1" key="1">
    <citation type="submission" date="2023-02" db="EMBL/GenBank/DDBJ databases">
        <title>Actinokineospora globicatena NBRC 15670.</title>
        <authorList>
            <person name="Ichikawa N."/>
            <person name="Sato H."/>
            <person name="Tonouchi N."/>
        </authorList>
    </citation>
    <scope>NUCLEOTIDE SEQUENCE</scope>
    <source>
        <strain evidence="1">NBRC 15670</strain>
    </source>
</reference>
<organism evidence="1 2">
    <name type="scientific">Actinokineospora globicatena</name>
    <dbReference type="NCBI Taxonomy" id="103729"/>
    <lineage>
        <taxon>Bacteria</taxon>
        <taxon>Bacillati</taxon>
        <taxon>Actinomycetota</taxon>
        <taxon>Actinomycetes</taxon>
        <taxon>Pseudonocardiales</taxon>
        <taxon>Pseudonocardiaceae</taxon>
        <taxon>Actinokineospora</taxon>
    </lineage>
</organism>
<dbReference type="Proteomes" id="UP001165042">
    <property type="component" value="Unassembled WGS sequence"/>
</dbReference>
<comment type="caution">
    <text evidence="1">The sequence shown here is derived from an EMBL/GenBank/DDBJ whole genome shotgun (WGS) entry which is preliminary data.</text>
</comment>
<accession>A0A9W6QJ71</accession>